<gene>
    <name evidence="1" type="ORF">H6P81_020144</name>
</gene>
<name>A0AAV7DUQ7_ARIFI</name>
<evidence type="ECO:0000313" key="1">
    <source>
        <dbReference type="EMBL" id="KAG9439979.1"/>
    </source>
</evidence>
<accession>A0AAV7DUQ7</accession>
<proteinExistence type="predicted"/>
<reference evidence="1 2" key="1">
    <citation type="submission" date="2021-07" db="EMBL/GenBank/DDBJ databases">
        <title>The Aristolochia fimbriata genome: insights into angiosperm evolution, floral development and chemical biosynthesis.</title>
        <authorList>
            <person name="Jiao Y."/>
        </authorList>
    </citation>
    <scope>NUCLEOTIDE SEQUENCE [LARGE SCALE GENOMIC DNA]</scope>
    <source>
        <strain evidence="1">IBCAS-2021</strain>
        <tissue evidence="1">Leaf</tissue>
    </source>
</reference>
<protein>
    <submittedName>
        <fullName evidence="1">Uncharacterized protein</fullName>
    </submittedName>
</protein>
<dbReference type="Proteomes" id="UP000825729">
    <property type="component" value="Unassembled WGS sequence"/>
</dbReference>
<dbReference type="EMBL" id="JAINDJ010000008">
    <property type="protein sequence ID" value="KAG9439979.1"/>
    <property type="molecule type" value="Genomic_DNA"/>
</dbReference>
<keyword evidence="2" id="KW-1185">Reference proteome</keyword>
<sequence>MQNWRRCNPRHRVISPPISRFAGDHSPSTRLRVTHCRPPRRPRFNREPTTATLTPSRIRPNAVKDYSRNRGHVAPRRPALFRSLYCGRRKSIGLGERVATGGGRRRVWPRAAVLFSAKAGCDCDCEAALESMRPV</sequence>
<evidence type="ECO:0000313" key="2">
    <source>
        <dbReference type="Proteomes" id="UP000825729"/>
    </source>
</evidence>
<organism evidence="1 2">
    <name type="scientific">Aristolochia fimbriata</name>
    <name type="common">White veined hardy Dutchman's pipe vine</name>
    <dbReference type="NCBI Taxonomy" id="158543"/>
    <lineage>
        <taxon>Eukaryota</taxon>
        <taxon>Viridiplantae</taxon>
        <taxon>Streptophyta</taxon>
        <taxon>Embryophyta</taxon>
        <taxon>Tracheophyta</taxon>
        <taxon>Spermatophyta</taxon>
        <taxon>Magnoliopsida</taxon>
        <taxon>Magnoliidae</taxon>
        <taxon>Piperales</taxon>
        <taxon>Aristolochiaceae</taxon>
        <taxon>Aristolochia</taxon>
    </lineage>
</organism>
<comment type="caution">
    <text evidence="1">The sequence shown here is derived from an EMBL/GenBank/DDBJ whole genome shotgun (WGS) entry which is preliminary data.</text>
</comment>
<dbReference type="AlphaFoldDB" id="A0AAV7DUQ7"/>